<dbReference type="Proteomes" id="UP000832041">
    <property type="component" value="Chromosome"/>
</dbReference>
<dbReference type="EMBL" id="CP051627">
    <property type="protein sequence ID" value="UPT23450.1"/>
    <property type="molecule type" value="Genomic_DNA"/>
</dbReference>
<proteinExistence type="predicted"/>
<evidence type="ECO:0000313" key="2">
    <source>
        <dbReference type="EMBL" id="UPT23450.1"/>
    </source>
</evidence>
<evidence type="ECO:0000313" key="3">
    <source>
        <dbReference type="Proteomes" id="UP000832041"/>
    </source>
</evidence>
<sequence length="310" mass="32534">MHSSDRLPPRVTPRRRSGRHRDPLSFDKWVGTPPLVLVAFGSSRGETDGADFATEMVDLVRPYRPETSLHLAYTQGEADHVSEVLGDLVAQRDGEQKAGADPCDAVIVPLVAGPHQPTLAAIDEAVRATGVHARVTDPLGPHPMLAEALHLRLAEASYVRADRMRLISVVAPSDTMADGVLVGSVGGPDALNAAGITAVLLAARLGVTVLPASLDDPAQLEQAFAQLAAAGCRRPVIAPSIVGQEFSAAEITALASKHGARASAPLGANTITAKIVALRYAEMLNTLGVEQQPTLEDLPAPVGSRHRKDS</sequence>
<evidence type="ECO:0000256" key="1">
    <source>
        <dbReference type="SAM" id="MobiDB-lite"/>
    </source>
</evidence>
<protein>
    <submittedName>
        <fullName evidence="2">Cobalamin biosynthesis protein CbiX</fullName>
    </submittedName>
</protein>
<reference evidence="2 3" key="1">
    <citation type="submission" date="2020-04" db="EMBL/GenBank/DDBJ databases">
        <title>Thermobifida alba genome sequencing and assembly.</title>
        <authorList>
            <person name="Luzics S."/>
            <person name="Horvath B."/>
            <person name="Nagy I."/>
            <person name="Toth A."/>
            <person name="Nagy I."/>
            <person name="Kukolya J."/>
        </authorList>
    </citation>
    <scope>NUCLEOTIDE SEQUENCE [LARGE SCALE GENOMIC DNA]</scope>
    <source>
        <strain evidence="2 3">DSM 43795</strain>
    </source>
</reference>
<dbReference type="RefSeq" id="WP_248593819.1">
    <property type="nucleotide sequence ID" value="NZ_BAABEB010000037.1"/>
</dbReference>
<dbReference type="SUPFAM" id="SSF53800">
    <property type="entry name" value="Chelatase"/>
    <property type="match status" value="1"/>
</dbReference>
<feature type="region of interest" description="Disordered" evidence="1">
    <location>
        <begin position="1"/>
        <end position="25"/>
    </location>
</feature>
<accession>A0ABY4LAG6</accession>
<dbReference type="Gene3D" id="3.40.50.1400">
    <property type="match status" value="1"/>
</dbReference>
<keyword evidence="3" id="KW-1185">Reference proteome</keyword>
<organism evidence="2 3">
    <name type="scientific">Thermobifida alba</name>
    <name type="common">Thermomonospora alba</name>
    <dbReference type="NCBI Taxonomy" id="53522"/>
    <lineage>
        <taxon>Bacteria</taxon>
        <taxon>Bacillati</taxon>
        <taxon>Actinomycetota</taxon>
        <taxon>Actinomycetes</taxon>
        <taxon>Streptosporangiales</taxon>
        <taxon>Nocardiopsidaceae</taxon>
        <taxon>Thermobifida</taxon>
    </lineage>
</organism>
<name>A0ABY4LAG6_THEAE</name>
<gene>
    <name evidence="2" type="ORF">FOF52_10065</name>
</gene>